<evidence type="ECO:0000259" key="1">
    <source>
        <dbReference type="Pfam" id="PF07883"/>
    </source>
</evidence>
<dbReference type="InterPro" id="IPR013096">
    <property type="entry name" value="Cupin_2"/>
</dbReference>
<proteinExistence type="predicted"/>
<protein>
    <recommendedName>
        <fullName evidence="1">Cupin type-2 domain-containing protein</fullName>
    </recommendedName>
</protein>
<evidence type="ECO:0000313" key="3">
    <source>
        <dbReference type="Proteomes" id="UP000196342"/>
    </source>
</evidence>
<organism evidence="2 3">
    <name type="scientific">Chromobacterium violaceum</name>
    <dbReference type="NCBI Taxonomy" id="536"/>
    <lineage>
        <taxon>Bacteria</taxon>
        <taxon>Pseudomonadati</taxon>
        <taxon>Pseudomonadota</taxon>
        <taxon>Betaproteobacteria</taxon>
        <taxon>Neisseriales</taxon>
        <taxon>Chromobacteriaceae</taxon>
        <taxon>Chromobacterium</taxon>
    </lineage>
</organism>
<evidence type="ECO:0000313" key="2">
    <source>
        <dbReference type="EMBL" id="OVE46935.1"/>
    </source>
</evidence>
<dbReference type="Proteomes" id="UP000196342">
    <property type="component" value="Unassembled WGS sequence"/>
</dbReference>
<feature type="domain" description="Cupin type-2" evidence="1">
    <location>
        <begin position="40"/>
        <end position="107"/>
    </location>
</feature>
<keyword evidence="3" id="KW-1185">Reference proteome</keyword>
<dbReference type="EMBL" id="NHOO01000014">
    <property type="protein sequence ID" value="OVE46935.1"/>
    <property type="molecule type" value="Genomic_DNA"/>
</dbReference>
<dbReference type="CDD" id="cd02236">
    <property type="entry name" value="cupin_CV2614-like"/>
    <property type="match status" value="1"/>
</dbReference>
<sequence>MRRTGLDNISYKVLLRTDRSWDGECYDPYPSGSPELSLLRYEIPPRAVVPWHRHFAPCVGMVVSGTLHVESRSGLWRVLEAGDALPEMVETAHRGIAGDEPVVLLVFHAGVKGMPTTIFDSL</sequence>
<accession>A0A202B691</accession>
<dbReference type="InterPro" id="IPR011051">
    <property type="entry name" value="RmlC_Cupin_sf"/>
</dbReference>
<comment type="caution">
    <text evidence="2">The sequence shown here is derived from an EMBL/GenBank/DDBJ whole genome shotgun (WGS) entry which is preliminary data.</text>
</comment>
<name>A0A202B691_CHRVL</name>
<dbReference type="InterPro" id="IPR014710">
    <property type="entry name" value="RmlC-like_jellyroll"/>
</dbReference>
<dbReference type="SUPFAM" id="SSF51182">
    <property type="entry name" value="RmlC-like cupins"/>
    <property type="match status" value="1"/>
</dbReference>
<reference evidence="2 3" key="1">
    <citation type="submission" date="2017-05" db="EMBL/GenBank/DDBJ databases">
        <title>Chromobacterium violaceum GHPS1 isolated from Hydrocarbon polluted soil in French Guiana display an awesome secondary metabolite arsenal and a battery of drug and heavy-metal-resistance and detoxification of xenobiotics proteins.</title>
        <authorList>
            <person name="Belbahri L."/>
        </authorList>
    </citation>
    <scope>NUCLEOTIDE SEQUENCE [LARGE SCALE GENOMIC DNA]</scope>
    <source>
        <strain evidence="2 3">GHPS1</strain>
    </source>
</reference>
<gene>
    <name evidence="2" type="ORF">CBW21_16130</name>
</gene>
<dbReference type="Gene3D" id="2.60.120.10">
    <property type="entry name" value="Jelly Rolls"/>
    <property type="match status" value="1"/>
</dbReference>
<dbReference type="AlphaFoldDB" id="A0A202B691"/>
<dbReference type="Pfam" id="PF07883">
    <property type="entry name" value="Cupin_2"/>
    <property type="match status" value="1"/>
</dbReference>